<keyword evidence="3" id="KW-1185">Reference proteome</keyword>
<sequence length="233" mass="26926">MDHSQSHIQNQPYSQTGSGDIYFRHGENSADSIETHSDLIPSSAIQFSSNHAFHHNHLASIIHHDHHPPIHQIFERVNDRYNFFSDYPHDLCPDYYIDRIHQSPSPSPTQSDHEYRNIRSTRKITPSYHQSDHYFHPDLSLERQWQRQLENGQVDRNGMPIISPPDDLTNISLRNNGPSSFQNQSAHLITNVGHRKVDGLGLQFALSQSYYTLPQDQEFIFNGDLHSSPVCLR</sequence>
<evidence type="ECO:0000313" key="2">
    <source>
        <dbReference type="EMBL" id="MBW0516248.1"/>
    </source>
</evidence>
<feature type="region of interest" description="Disordered" evidence="1">
    <location>
        <begin position="1"/>
        <end position="25"/>
    </location>
</feature>
<proteinExistence type="predicted"/>
<organism evidence="2 3">
    <name type="scientific">Austropuccinia psidii MF-1</name>
    <dbReference type="NCBI Taxonomy" id="1389203"/>
    <lineage>
        <taxon>Eukaryota</taxon>
        <taxon>Fungi</taxon>
        <taxon>Dikarya</taxon>
        <taxon>Basidiomycota</taxon>
        <taxon>Pucciniomycotina</taxon>
        <taxon>Pucciniomycetes</taxon>
        <taxon>Pucciniales</taxon>
        <taxon>Sphaerophragmiaceae</taxon>
        <taxon>Austropuccinia</taxon>
    </lineage>
</organism>
<dbReference type="EMBL" id="AVOT02025137">
    <property type="protein sequence ID" value="MBW0516248.1"/>
    <property type="molecule type" value="Genomic_DNA"/>
</dbReference>
<evidence type="ECO:0000256" key="1">
    <source>
        <dbReference type="SAM" id="MobiDB-lite"/>
    </source>
</evidence>
<name>A0A9Q3HSZ8_9BASI</name>
<dbReference type="Proteomes" id="UP000765509">
    <property type="component" value="Unassembled WGS sequence"/>
</dbReference>
<accession>A0A9Q3HSZ8</accession>
<dbReference type="AlphaFoldDB" id="A0A9Q3HSZ8"/>
<feature type="compositionally biased region" description="Polar residues" evidence="1">
    <location>
        <begin position="1"/>
        <end position="18"/>
    </location>
</feature>
<protein>
    <submittedName>
        <fullName evidence="2">Uncharacterized protein</fullName>
    </submittedName>
</protein>
<reference evidence="2" key="1">
    <citation type="submission" date="2021-03" db="EMBL/GenBank/DDBJ databases">
        <title>Draft genome sequence of rust myrtle Austropuccinia psidii MF-1, a brazilian biotype.</title>
        <authorList>
            <person name="Quecine M.C."/>
            <person name="Pachon D.M.R."/>
            <person name="Bonatelli M.L."/>
            <person name="Correr F.H."/>
            <person name="Franceschini L.M."/>
            <person name="Leite T.F."/>
            <person name="Margarido G.R.A."/>
            <person name="Almeida C.A."/>
            <person name="Ferrarezi J.A."/>
            <person name="Labate C.A."/>
        </authorList>
    </citation>
    <scope>NUCLEOTIDE SEQUENCE</scope>
    <source>
        <strain evidence="2">MF-1</strain>
    </source>
</reference>
<gene>
    <name evidence="2" type="ORF">O181_055963</name>
</gene>
<evidence type="ECO:0000313" key="3">
    <source>
        <dbReference type="Proteomes" id="UP000765509"/>
    </source>
</evidence>
<comment type="caution">
    <text evidence="2">The sequence shown here is derived from an EMBL/GenBank/DDBJ whole genome shotgun (WGS) entry which is preliminary data.</text>
</comment>
<dbReference type="OrthoDB" id="2502002at2759"/>